<evidence type="ECO:0000313" key="2">
    <source>
        <dbReference type="Proteomes" id="UP000179807"/>
    </source>
</evidence>
<dbReference type="RefSeq" id="XP_068350154.1">
    <property type="nucleotide sequence ID" value="XM_068511062.1"/>
</dbReference>
<sequence>MNQQETKKKRTKIVESDFLIGDKRPNIGKQHLTSTRKRNFYNDLMNDENEIFPDLGYTTVESMIDKKEIRKVPKKSEKKVPSQVKMPNFIQIQNSVNFFNKVDGYLRDYDINKKNRIQLASQEYNERNILPLQQKLKEELNGEKYSDRRRKMQPNIHHPPMNIESISIKMHSKGDRTTQHIKQKREEDQMEGRLREIDSNIQQNEKRKKIKNERVTCDFEAEKISKEIRFFDGGKLPNKGQKIFTTTYCSQINQCIRNYNDNEKNY</sequence>
<dbReference type="AlphaFoldDB" id="A0A1J4JED8"/>
<keyword evidence="2" id="KW-1185">Reference proteome</keyword>
<name>A0A1J4JED8_9EUKA</name>
<dbReference type="EMBL" id="MLAK01001142">
    <property type="protein sequence ID" value="OHS97017.1"/>
    <property type="molecule type" value="Genomic_DNA"/>
</dbReference>
<reference evidence="1" key="1">
    <citation type="submission" date="2016-10" db="EMBL/GenBank/DDBJ databases">
        <authorList>
            <person name="Benchimol M."/>
            <person name="Almeida L.G."/>
            <person name="Vasconcelos A.T."/>
            <person name="Perreira-Neves A."/>
            <person name="Rosa I.A."/>
            <person name="Tasca T."/>
            <person name="Bogo M.R."/>
            <person name="de Souza W."/>
        </authorList>
    </citation>
    <scope>NUCLEOTIDE SEQUENCE [LARGE SCALE GENOMIC DNA]</scope>
    <source>
        <strain evidence="1">K</strain>
    </source>
</reference>
<dbReference type="Proteomes" id="UP000179807">
    <property type="component" value="Unassembled WGS sequence"/>
</dbReference>
<evidence type="ECO:0000313" key="1">
    <source>
        <dbReference type="EMBL" id="OHS97017.1"/>
    </source>
</evidence>
<organism evidence="1 2">
    <name type="scientific">Tritrichomonas foetus</name>
    <dbReference type="NCBI Taxonomy" id="1144522"/>
    <lineage>
        <taxon>Eukaryota</taxon>
        <taxon>Metamonada</taxon>
        <taxon>Parabasalia</taxon>
        <taxon>Tritrichomonadida</taxon>
        <taxon>Tritrichomonadidae</taxon>
        <taxon>Tritrichomonas</taxon>
    </lineage>
</organism>
<accession>A0A1J4JED8</accession>
<dbReference type="GeneID" id="94845766"/>
<proteinExistence type="predicted"/>
<dbReference type="VEuPathDB" id="TrichDB:TRFO_36823"/>
<gene>
    <name evidence="1" type="ORF">TRFO_36823</name>
</gene>
<protein>
    <submittedName>
        <fullName evidence="1">Uncharacterized protein</fullName>
    </submittedName>
</protein>
<comment type="caution">
    <text evidence="1">The sequence shown here is derived from an EMBL/GenBank/DDBJ whole genome shotgun (WGS) entry which is preliminary data.</text>
</comment>